<dbReference type="InterPro" id="IPR001452">
    <property type="entry name" value="SH3_domain"/>
</dbReference>
<dbReference type="Gene3D" id="1.10.150.50">
    <property type="entry name" value="Transcription Factor, Ets-1"/>
    <property type="match status" value="1"/>
</dbReference>
<dbReference type="SMART" id="SM00454">
    <property type="entry name" value="SAM"/>
    <property type="match status" value="1"/>
</dbReference>
<organism evidence="6">
    <name type="scientific">Alectorobius mimon</name>
    <dbReference type="NCBI Taxonomy" id="360319"/>
    <lineage>
        <taxon>Eukaryota</taxon>
        <taxon>Metazoa</taxon>
        <taxon>Ecdysozoa</taxon>
        <taxon>Arthropoda</taxon>
        <taxon>Chelicerata</taxon>
        <taxon>Arachnida</taxon>
        <taxon>Acari</taxon>
        <taxon>Parasitiformes</taxon>
        <taxon>Ixodida</taxon>
        <taxon>Ixodoidea</taxon>
        <taxon>Argasidae</taxon>
        <taxon>Ornithodorinae</taxon>
        <taxon>Alectorobius</taxon>
    </lineage>
</organism>
<feature type="region of interest" description="Disordered" evidence="3">
    <location>
        <begin position="1"/>
        <end position="109"/>
    </location>
</feature>
<evidence type="ECO:0000259" key="5">
    <source>
        <dbReference type="PROSITE" id="PS50105"/>
    </source>
</evidence>
<evidence type="ECO:0000256" key="2">
    <source>
        <dbReference type="PROSITE-ProRule" id="PRU00192"/>
    </source>
</evidence>
<feature type="domain" description="SAM" evidence="5">
    <location>
        <begin position="194"/>
        <end position="258"/>
    </location>
</feature>
<dbReference type="Pfam" id="PF00536">
    <property type="entry name" value="SAM_1"/>
    <property type="match status" value="1"/>
</dbReference>
<dbReference type="PROSITE" id="PS50002">
    <property type="entry name" value="SH3"/>
    <property type="match status" value="1"/>
</dbReference>
<dbReference type="InterPro" id="IPR036028">
    <property type="entry name" value="SH3-like_dom_sf"/>
</dbReference>
<reference evidence="6" key="1">
    <citation type="submission" date="2016-03" db="EMBL/GenBank/DDBJ databases">
        <title>Gut transcriptome analysis on engorged females of Ornithodoros mimon (Acari: Argasidae) and phylogenetic inferences of soft ticks.</title>
        <authorList>
            <person name="Landulfo G.A."/>
            <person name="Giovanni D."/>
            <person name="Carvalho E."/>
            <person name="Junqueira-de-Azevedo I."/>
            <person name="Patane J."/>
            <person name="Mendoca R."/>
            <person name="Barros-Battesti D."/>
        </authorList>
    </citation>
    <scope>NUCLEOTIDE SEQUENCE</scope>
    <source>
        <strain evidence="6">Females</strain>
        <tissue evidence="6">Gut</tissue>
    </source>
</reference>
<evidence type="ECO:0000256" key="3">
    <source>
        <dbReference type="SAM" id="MobiDB-lite"/>
    </source>
</evidence>
<dbReference type="PANTHER" id="PTHR12301:SF10">
    <property type="match status" value="1"/>
</dbReference>
<dbReference type="InterPro" id="IPR013761">
    <property type="entry name" value="SAM/pointed_sf"/>
</dbReference>
<feature type="non-terminal residue" evidence="6">
    <location>
        <position position="1"/>
    </location>
</feature>
<evidence type="ECO:0000256" key="1">
    <source>
        <dbReference type="ARBA" id="ARBA00022443"/>
    </source>
</evidence>
<proteinExistence type="predicted"/>
<feature type="compositionally biased region" description="Polar residues" evidence="3">
    <location>
        <begin position="92"/>
        <end position="104"/>
    </location>
</feature>
<evidence type="ECO:0000313" key="6">
    <source>
        <dbReference type="EMBL" id="JAR86586.1"/>
    </source>
</evidence>
<dbReference type="PROSITE" id="PS50105">
    <property type="entry name" value="SAM_DOMAIN"/>
    <property type="match status" value="1"/>
</dbReference>
<dbReference type="InterPro" id="IPR001660">
    <property type="entry name" value="SAM"/>
</dbReference>
<feature type="domain" description="SH3" evidence="4">
    <location>
        <begin position="116"/>
        <end position="177"/>
    </location>
</feature>
<feature type="compositionally biased region" description="Low complexity" evidence="3">
    <location>
        <begin position="80"/>
        <end position="91"/>
    </location>
</feature>
<keyword evidence="1 2" id="KW-0728">SH3 domain</keyword>
<dbReference type="AlphaFoldDB" id="A0A147B734"/>
<sequence length="275" mass="30756">GQSQSSDYEDQEEVDKMSESQKNQDQQHRNSLVGRVRHIHKDVKKKISKFRNSRNSIDGSIPDDKDAVEDGLQPGSSVESIPSGSAGSRSSLQANTPSSSNRSSIGEEECAQRIGPIVGRARALVDNTPSPYDKDALPFKKGDIIEILSKNTTGTWVGVAHKKVGHFKFITVEEIPDETKPRQRKFPSVPKLDRRPDTLEELLQMFGLQDYLNVLMLHGYQDLDVFKEVVKDDLDSLGITNHEHQLLIFQLAEMLLEYDGETLGEYTEVPPSLTP</sequence>
<accession>A0A147B734</accession>
<dbReference type="SUPFAM" id="SSF47769">
    <property type="entry name" value="SAM/Pointed domain"/>
    <property type="match status" value="1"/>
</dbReference>
<dbReference type="SUPFAM" id="SSF50044">
    <property type="entry name" value="SH3-domain"/>
    <property type="match status" value="1"/>
</dbReference>
<evidence type="ECO:0000259" key="4">
    <source>
        <dbReference type="PROSITE" id="PS50002"/>
    </source>
</evidence>
<feature type="non-terminal residue" evidence="6">
    <location>
        <position position="275"/>
    </location>
</feature>
<dbReference type="Pfam" id="PF07653">
    <property type="entry name" value="SH3_2"/>
    <property type="match status" value="1"/>
</dbReference>
<name>A0A147B734_9ACAR</name>
<dbReference type="InterPro" id="IPR051725">
    <property type="entry name" value="SAM-SH3_domain_protein"/>
</dbReference>
<dbReference type="EMBL" id="GEIB01001786">
    <property type="protein sequence ID" value="JAR86586.1"/>
    <property type="molecule type" value="Transcribed_RNA"/>
</dbReference>
<protein>
    <submittedName>
        <fullName evidence="6">Sam and sh3 domain containing protein 1</fullName>
    </submittedName>
</protein>
<feature type="compositionally biased region" description="Basic residues" evidence="3">
    <location>
        <begin position="35"/>
        <end position="52"/>
    </location>
</feature>
<dbReference type="SMART" id="SM00326">
    <property type="entry name" value="SH3"/>
    <property type="match status" value="1"/>
</dbReference>
<dbReference type="Gene3D" id="2.30.30.40">
    <property type="entry name" value="SH3 Domains"/>
    <property type="match status" value="1"/>
</dbReference>
<dbReference type="PANTHER" id="PTHR12301">
    <property type="entry name" value="SAM-DOMAIN, SH3 AND NUCLEAR LOCALIZATION SIGNALS PROTEIN RELATED"/>
    <property type="match status" value="1"/>
</dbReference>